<dbReference type="AlphaFoldDB" id="A0ABD2PMR7"/>
<evidence type="ECO:0000256" key="11">
    <source>
        <dbReference type="SAM" id="MobiDB-lite"/>
    </source>
</evidence>
<dbReference type="EMBL" id="JBJKFK010006101">
    <property type="protein sequence ID" value="KAL3307977.1"/>
    <property type="molecule type" value="Genomic_DNA"/>
</dbReference>
<keyword evidence="9" id="KW-0539">Nucleus</keyword>
<evidence type="ECO:0000256" key="4">
    <source>
        <dbReference type="ARBA" id="ARBA00022771"/>
    </source>
</evidence>
<dbReference type="InterPro" id="IPR036236">
    <property type="entry name" value="Znf_C2H2_sf"/>
</dbReference>
<keyword evidence="5" id="KW-0862">Zinc</keyword>
<keyword evidence="14" id="KW-1185">Reference proteome</keyword>
<evidence type="ECO:0000259" key="12">
    <source>
        <dbReference type="PROSITE" id="PS50157"/>
    </source>
</evidence>
<feature type="domain" description="C2H2-type" evidence="12">
    <location>
        <begin position="4"/>
        <end position="32"/>
    </location>
</feature>
<evidence type="ECO:0000256" key="8">
    <source>
        <dbReference type="ARBA" id="ARBA00023163"/>
    </source>
</evidence>
<keyword evidence="7" id="KW-0238">DNA-binding</keyword>
<dbReference type="Proteomes" id="UP001626550">
    <property type="component" value="Unassembled WGS sequence"/>
</dbReference>
<comment type="subcellular location">
    <subcellularLocation>
        <location evidence="1">Nucleus</location>
    </subcellularLocation>
</comment>
<dbReference type="PROSITE" id="PS00028">
    <property type="entry name" value="ZINC_FINGER_C2H2_1"/>
    <property type="match status" value="1"/>
</dbReference>
<evidence type="ECO:0000256" key="7">
    <source>
        <dbReference type="ARBA" id="ARBA00023125"/>
    </source>
</evidence>
<dbReference type="InterPro" id="IPR013087">
    <property type="entry name" value="Znf_C2H2_type"/>
</dbReference>
<keyword evidence="6" id="KW-0805">Transcription regulation</keyword>
<keyword evidence="4 10" id="KW-0863">Zinc-finger</keyword>
<evidence type="ECO:0000256" key="10">
    <source>
        <dbReference type="PROSITE-ProRule" id="PRU00042"/>
    </source>
</evidence>
<proteinExistence type="predicted"/>
<dbReference type="Gene3D" id="3.30.160.60">
    <property type="entry name" value="Classic Zinc Finger"/>
    <property type="match status" value="1"/>
</dbReference>
<dbReference type="GO" id="GO:0005634">
    <property type="term" value="C:nucleus"/>
    <property type="evidence" value="ECO:0007669"/>
    <property type="project" value="UniProtKB-SubCell"/>
</dbReference>
<feature type="non-terminal residue" evidence="13">
    <location>
        <position position="1"/>
    </location>
</feature>
<evidence type="ECO:0000256" key="9">
    <source>
        <dbReference type="ARBA" id="ARBA00023242"/>
    </source>
</evidence>
<dbReference type="GO" id="GO:0008270">
    <property type="term" value="F:zinc ion binding"/>
    <property type="evidence" value="ECO:0007669"/>
    <property type="project" value="UniProtKB-KW"/>
</dbReference>
<accession>A0ABD2PMR7</accession>
<organism evidence="13 14">
    <name type="scientific">Cichlidogyrus casuarinus</name>
    <dbReference type="NCBI Taxonomy" id="1844966"/>
    <lineage>
        <taxon>Eukaryota</taxon>
        <taxon>Metazoa</taxon>
        <taxon>Spiralia</taxon>
        <taxon>Lophotrochozoa</taxon>
        <taxon>Platyhelminthes</taxon>
        <taxon>Monogenea</taxon>
        <taxon>Monopisthocotylea</taxon>
        <taxon>Dactylogyridea</taxon>
        <taxon>Ancyrocephalidae</taxon>
        <taxon>Cichlidogyrus</taxon>
    </lineage>
</organism>
<keyword evidence="8" id="KW-0804">Transcription</keyword>
<dbReference type="SMART" id="SM00355">
    <property type="entry name" value="ZnF_C2H2"/>
    <property type="match status" value="1"/>
</dbReference>
<gene>
    <name evidence="13" type="ORF">Ciccas_013498</name>
</gene>
<keyword evidence="2" id="KW-0479">Metal-binding</keyword>
<dbReference type="GO" id="GO:0003677">
    <property type="term" value="F:DNA binding"/>
    <property type="evidence" value="ECO:0007669"/>
    <property type="project" value="UniProtKB-KW"/>
</dbReference>
<evidence type="ECO:0000256" key="1">
    <source>
        <dbReference type="ARBA" id="ARBA00004123"/>
    </source>
</evidence>
<dbReference type="SUPFAM" id="SSF57667">
    <property type="entry name" value="beta-beta-alpha zinc fingers"/>
    <property type="match status" value="1"/>
</dbReference>
<dbReference type="FunFam" id="3.30.160.60:FF:000325">
    <property type="entry name" value="ZFP90 zinc finger protein"/>
    <property type="match status" value="1"/>
</dbReference>
<sequence length="241" mass="26572">DKPYSCSACGAAFTQGSSLKLHIKSRHNDNFQFFSLTRKPCKNNLTKLWTRVLKKDLPKINGNMLSTVLLNAMTSGIKPQTPAPVNPQQLLQQDDRNLPPSGRANFPFSPRKRPYNRRVKNDESSSQSPKKRSPQKRLRISDQINGLVESKVGNLVNGNSSIQDLLKMDMRFPGVPFPIIPSPSVMLERLRGADATSCLPTSSAASTSFNPEMLTNLMRQMAQYSSFGSNPPLSSAIGNAP</sequence>
<comment type="caution">
    <text evidence="13">The sequence shown here is derived from an EMBL/GenBank/DDBJ whole genome shotgun (WGS) entry which is preliminary data.</text>
</comment>
<dbReference type="PROSITE" id="PS50157">
    <property type="entry name" value="ZINC_FINGER_C2H2_2"/>
    <property type="match status" value="1"/>
</dbReference>
<evidence type="ECO:0000313" key="14">
    <source>
        <dbReference type="Proteomes" id="UP001626550"/>
    </source>
</evidence>
<feature type="compositionally biased region" description="Basic residues" evidence="11">
    <location>
        <begin position="129"/>
        <end position="138"/>
    </location>
</feature>
<feature type="region of interest" description="Disordered" evidence="11">
    <location>
        <begin position="92"/>
        <end position="138"/>
    </location>
</feature>
<protein>
    <recommendedName>
        <fullName evidence="12">C2H2-type domain-containing protein</fullName>
    </recommendedName>
</protein>
<reference evidence="13 14" key="1">
    <citation type="submission" date="2024-11" db="EMBL/GenBank/DDBJ databases">
        <title>Adaptive evolution of stress response genes in parasites aligns with host niche diversity.</title>
        <authorList>
            <person name="Hahn C."/>
            <person name="Resl P."/>
        </authorList>
    </citation>
    <scope>NUCLEOTIDE SEQUENCE [LARGE SCALE GENOMIC DNA]</scope>
    <source>
        <strain evidence="13">EGGRZ-B1_66</strain>
        <tissue evidence="13">Body</tissue>
    </source>
</reference>
<evidence type="ECO:0000256" key="3">
    <source>
        <dbReference type="ARBA" id="ARBA00022737"/>
    </source>
</evidence>
<name>A0ABD2PMR7_9PLAT</name>
<keyword evidence="3" id="KW-0677">Repeat</keyword>
<evidence type="ECO:0000256" key="2">
    <source>
        <dbReference type="ARBA" id="ARBA00022723"/>
    </source>
</evidence>
<evidence type="ECO:0000256" key="6">
    <source>
        <dbReference type="ARBA" id="ARBA00023015"/>
    </source>
</evidence>
<evidence type="ECO:0000313" key="13">
    <source>
        <dbReference type="EMBL" id="KAL3307977.1"/>
    </source>
</evidence>
<evidence type="ECO:0000256" key="5">
    <source>
        <dbReference type="ARBA" id="ARBA00022833"/>
    </source>
</evidence>